<keyword evidence="2" id="KW-1133">Transmembrane helix</keyword>
<reference evidence="3" key="1">
    <citation type="submission" date="2014-08" db="EMBL/GenBank/DDBJ databases">
        <authorList>
            <person name="Sharma Rahul"/>
            <person name="Thines Marco"/>
        </authorList>
    </citation>
    <scope>NUCLEOTIDE SEQUENCE</scope>
</reference>
<name>A0A0F7SIX8_PHARH</name>
<dbReference type="EMBL" id="LN483249">
    <property type="protein sequence ID" value="CDZ97678.1"/>
    <property type="molecule type" value="Genomic_DNA"/>
</dbReference>
<dbReference type="AlphaFoldDB" id="A0A0F7SIX8"/>
<sequence>MGQSSTTPLSAILEYRQLALLLVLLLFLLYVDLLALVTLDLPSAIPSDTADQLASTPHQGSALEGS</sequence>
<keyword evidence="2" id="KW-0812">Transmembrane</keyword>
<proteinExistence type="predicted"/>
<keyword evidence="2" id="KW-0472">Membrane</keyword>
<evidence type="ECO:0000313" key="3">
    <source>
        <dbReference type="EMBL" id="CDZ97678.1"/>
    </source>
</evidence>
<accession>A0A0F7SIX8</accession>
<evidence type="ECO:0000256" key="2">
    <source>
        <dbReference type="SAM" id="Phobius"/>
    </source>
</evidence>
<feature type="compositionally biased region" description="Polar residues" evidence="1">
    <location>
        <begin position="49"/>
        <end position="59"/>
    </location>
</feature>
<feature type="transmembrane region" description="Helical" evidence="2">
    <location>
        <begin position="18"/>
        <end position="39"/>
    </location>
</feature>
<evidence type="ECO:0000256" key="1">
    <source>
        <dbReference type="SAM" id="MobiDB-lite"/>
    </source>
</evidence>
<feature type="region of interest" description="Disordered" evidence="1">
    <location>
        <begin position="46"/>
        <end position="66"/>
    </location>
</feature>
<protein>
    <submittedName>
        <fullName evidence="3">Uncharacterized protein</fullName>
    </submittedName>
</protein>
<organism evidence="3">
    <name type="scientific">Phaffia rhodozyma</name>
    <name type="common">Yeast</name>
    <name type="synonym">Xanthophyllomyces dendrorhous</name>
    <dbReference type="NCBI Taxonomy" id="264483"/>
    <lineage>
        <taxon>Eukaryota</taxon>
        <taxon>Fungi</taxon>
        <taxon>Dikarya</taxon>
        <taxon>Basidiomycota</taxon>
        <taxon>Agaricomycotina</taxon>
        <taxon>Tremellomycetes</taxon>
        <taxon>Cystofilobasidiales</taxon>
        <taxon>Mrakiaceae</taxon>
        <taxon>Phaffia</taxon>
    </lineage>
</organism>